<sequence>MAADHIAKALQLKDEGNAHFKAGEYVAAMTAYHQIFLYVHGFSEGAASPAFPGQTTRPVSAAEMAQIRELKLAHFSNLALCHLKLGNVPKAKVNCSKALQIDPKNVKALFRRGKCHAAVGALDEAKADWEAVLQMDPQNKEAIRELQALKSRFASHRKKEQKKFAGMFDKLSDGQDEGASDSAAATPPDASDSAARHQVHISSEEGNANVTIQRPPPAAEDDLGEPISSPQPFEPQDVTFGQ</sequence>
<feature type="repeat" description="TPR" evidence="4">
    <location>
        <begin position="106"/>
        <end position="139"/>
    </location>
</feature>
<evidence type="ECO:0000256" key="3">
    <source>
        <dbReference type="ARBA" id="ARBA00022803"/>
    </source>
</evidence>
<keyword evidence="1" id="KW-0597">Phosphoprotein</keyword>
<dbReference type="SUPFAM" id="SSF48452">
    <property type="entry name" value="TPR-like"/>
    <property type="match status" value="1"/>
</dbReference>
<dbReference type="Pfam" id="PF00515">
    <property type="entry name" value="TPR_1"/>
    <property type="match status" value="1"/>
</dbReference>
<evidence type="ECO:0000313" key="6">
    <source>
        <dbReference type="EMBL" id="KAL1521202.1"/>
    </source>
</evidence>
<evidence type="ECO:0000256" key="1">
    <source>
        <dbReference type="ARBA" id="ARBA00022553"/>
    </source>
</evidence>
<dbReference type="Proteomes" id="UP001515480">
    <property type="component" value="Unassembled WGS sequence"/>
</dbReference>
<feature type="compositionally biased region" description="Low complexity" evidence="5">
    <location>
        <begin position="180"/>
        <end position="193"/>
    </location>
</feature>
<evidence type="ECO:0000313" key="7">
    <source>
        <dbReference type="Proteomes" id="UP001515480"/>
    </source>
</evidence>
<protein>
    <recommendedName>
        <fullName evidence="8">Peptidylprolyl isomerase</fullName>
    </recommendedName>
</protein>
<dbReference type="SMART" id="SM00028">
    <property type="entry name" value="TPR"/>
    <property type="match status" value="3"/>
</dbReference>
<keyword evidence="7" id="KW-1185">Reference proteome</keyword>
<dbReference type="Gene3D" id="1.25.40.10">
    <property type="entry name" value="Tetratricopeptide repeat domain"/>
    <property type="match status" value="1"/>
</dbReference>
<feature type="region of interest" description="Disordered" evidence="5">
    <location>
        <begin position="170"/>
        <end position="242"/>
    </location>
</feature>
<dbReference type="InterPro" id="IPR050754">
    <property type="entry name" value="FKBP4/5/8-like"/>
</dbReference>
<dbReference type="Pfam" id="PF07719">
    <property type="entry name" value="TPR_2"/>
    <property type="match status" value="1"/>
</dbReference>
<keyword evidence="3 4" id="KW-0802">TPR repeat</keyword>
<dbReference type="AlphaFoldDB" id="A0AB34JIT5"/>
<evidence type="ECO:0000256" key="2">
    <source>
        <dbReference type="ARBA" id="ARBA00022737"/>
    </source>
</evidence>
<comment type="caution">
    <text evidence="6">The sequence shown here is derived from an EMBL/GenBank/DDBJ whole genome shotgun (WGS) entry which is preliminary data.</text>
</comment>
<evidence type="ECO:0008006" key="8">
    <source>
        <dbReference type="Google" id="ProtNLM"/>
    </source>
</evidence>
<dbReference type="InterPro" id="IPR011990">
    <property type="entry name" value="TPR-like_helical_dom_sf"/>
</dbReference>
<feature type="compositionally biased region" description="Polar residues" evidence="5">
    <location>
        <begin position="200"/>
        <end position="212"/>
    </location>
</feature>
<keyword evidence="2" id="KW-0677">Repeat</keyword>
<dbReference type="InterPro" id="IPR013105">
    <property type="entry name" value="TPR_2"/>
</dbReference>
<name>A0AB34JIT5_PRYPA</name>
<accession>A0AB34JIT5</accession>
<evidence type="ECO:0000256" key="5">
    <source>
        <dbReference type="SAM" id="MobiDB-lite"/>
    </source>
</evidence>
<evidence type="ECO:0000256" key="4">
    <source>
        <dbReference type="PROSITE-ProRule" id="PRU00339"/>
    </source>
</evidence>
<gene>
    <name evidence="6" type="ORF">AB1Y20_022753</name>
</gene>
<proteinExistence type="predicted"/>
<organism evidence="6 7">
    <name type="scientific">Prymnesium parvum</name>
    <name type="common">Toxic golden alga</name>
    <dbReference type="NCBI Taxonomy" id="97485"/>
    <lineage>
        <taxon>Eukaryota</taxon>
        <taxon>Haptista</taxon>
        <taxon>Haptophyta</taxon>
        <taxon>Prymnesiophyceae</taxon>
        <taxon>Prymnesiales</taxon>
        <taxon>Prymnesiaceae</taxon>
        <taxon>Prymnesium</taxon>
    </lineage>
</organism>
<dbReference type="InterPro" id="IPR019734">
    <property type="entry name" value="TPR_rpt"/>
</dbReference>
<dbReference type="PANTHER" id="PTHR46512">
    <property type="entry name" value="PEPTIDYLPROLYL ISOMERASE"/>
    <property type="match status" value="1"/>
</dbReference>
<reference evidence="6 7" key="1">
    <citation type="journal article" date="2024" name="Science">
        <title>Giant polyketide synthase enzymes in the biosynthesis of giant marine polyether toxins.</title>
        <authorList>
            <person name="Fallon T.R."/>
            <person name="Shende V.V."/>
            <person name="Wierzbicki I.H."/>
            <person name="Pendleton A.L."/>
            <person name="Watervoot N.F."/>
            <person name="Auber R.P."/>
            <person name="Gonzalez D.J."/>
            <person name="Wisecaver J.H."/>
            <person name="Moore B.S."/>
        </authorList>
    </citation>
    <scope>NUCLEOTIDE SEQUENCE [LARGE SCALE GENOMIC DNA]</scope>
    <source>
        <strain evidence="6 7">12B1</strain>
    </source>
</reference>
<dbReference type="PROSITE" id="PS50005">
    <property type="entry name" value="TPR"/>
    <property type="match status" value="1"/>
</dbReference>
<dbReference type="EMBL" id="JBGBPQ010000008">
    <property type="protein sequence ID" value="KAL1521202.1"/>
    <property type="molecule type" value="Genomic_DNA"/>
</dbReference>